<evidence type="ECO:0000256" key="2">
    <source>
        <dbReference type="ARBA" id="ARBA00022722"/>
    </source>
</evidence>
<dbReference type="SUPFAM" id="SSF54211">
    <property type="entry name" value="Ribosomal protein S5 domain 2-like"/>
    <property type="match status" value="1"/>
</dbReference>
<keyword evidence="1" id="KW-0819">tRNA processing</keyword>
<name>A0A6J6Z5Q5_9ZZZZ</name>
<dbReference type="InterPro" id="IPR020568">
    <property type="entry name" value="Ribosomal_Su5_D2-typ_SF"/>
</dbReference>
<dbReference type="Gene3D" id="3.30.230.10">
    <property type="match status" value="1"/>
</dbReference>
<dbReference type="InterPro" id="IPR000100">
    <property type="entry name" value="RNase_P"/>
</dbReference>
<dbReference type="GO" id="GO:0000049">
    <property type="term" value="F:tRNA binding"/>
    <property type="evidence" value="ECO:0007669"/>
    <property type="project" value="InterPro"/>
</dbReference>
<keyword evidence="2" id="KW-0540">Nuclease</keyword>
<evidence type="ECO:0000313" key="7">
    <source>
        <dbReference type="EMBL" id="CAB4872906.1"/>
    </source>
</evidence>
<dbReference type="Pfam" id="PF00825">
    <property type="entry name" value="Ribonuclease_P"/>
    <property type="match status" value="1"/>
</dbReference>
<keyword evidence="5" id="KW-0694">RNA-binding</keyword>
<sequence>MARSTFAALRRPSGRAKNGPLQVVFSPLDDHQERAQVAFAVSKRCGGAVERNRIRRRLRSAVELISPPPRPGAYLVRTDPSVGQETFQDLIHCLDECFQKASASNKERTA</sequence>
<evidence type="ECO:0000256" key="1">
    <source>
        <dbReference type="ARBA" id="ARBA00022694"/>
    </source>
</evidence>
<gene>
    <name evidence="6" type="ORF">UFOPK3164_00145</name>
    <name evidence="7" type="ORF">UFOPK3427_00924</name>
    <name evidence="8" type="ORF">UFOPK4112_00161</name>
</gene>
<reference evidence="6" key="1">
    <citation type="submission" date="2020-05" db="EMBL/GenBank/DDBJ databases">
        <authorList>
            <person name="Chiriac C."/>
            <person name="Salcher M."/>
            <person name="Ghai R."/>
            <person name="Kavagutti S V."/>
        </authorList>
    </citation>
    <scope>NUCLEOTIDE SEQUENCE</scope>
</reference>
<dbReference type="PANTHER" id="PTHR33992:SF1">
    <property type="entry name" value="RIBONUCLEASE P PROTEIN COMPONENT"/>
    <property type="match status" value="1"/>
</dbReference>
<dbReference type="GO" id="GO:0042781">
    <property type="term" value="F:3'-tRNA processing endoribonuclease activity"/>
    <property type="evidence" value="ECO:0007669"/>
    <property type="project" value="TreeGrafter"/>
</dbReference>
<dbReference type="EMBL" id="CAFBPM010000001">
    <property type="protein sequence ID" value="CAB5008281.1"/>
    <property type="molecule type" value="Genomic_DNA"/>
</dbReference>
<dbReference type="AlphaFoldDB" id="A0A6J6Z5Q5"/>
<evidence type="ECO:0000256" key="3">
    <source>
        <dbReference type="ARBA" id="ARBA00022759"/>
    </source>
</evidence>
<proteinExistence type="predicted"/>
<dbReference type="PANTHER" id="PTHR33992">
    <property type="entry name" value="RIBONUCLEASE P PROTEIN COMPONENT"/>
    <property type="match status" value="1"/>
</dbReference>
<dbReference type="GO" id="GO:0030677">
    <property type="term" value="C:ribonuclease P complex"/>
    <property type="evidence" value="ECO:0007669"/>
    <property type="project" value="TreeGrafter"/>
</dbReference>
<evidence type="ECO:0000256" key="4">
    <source>
        <dbReference type="ARBA" id="ARBA00022801"/>
    </source>
</evidence>
<keyword evidence="3" id="KW-0255">Endonuclease</keyword>
<accession>A0A6J6Z5Q5</accession>
<evidence type="ECO:0000313" key="8">
    <source>
        <dbReference type="EMBL" id="CAB5008281.1"/>
    </source>
</evidence>
<dbReference type="GO" id="GO:0004526">
    <property type="term" value="F:ribonuclease P activity"/>
    <property type="evidence" value="ECO:0007669"/>
    <property type="project" value="InterPro"/>
</dbReference>
<dbReference type="InterPro" id="IPR014721">
    <property type="entry name" value="Ribsml_uS5_D2-typ_fold_subgr"/>
</dbReference>
<evidence type="ECO:0000313" key="6">
    <source>
        <dbReference type="EMBL" id="CAB4817052.1"/>
    </source>
</evidence>
<dbReference type="NCBIfam" id="TIGR00188">
    <property type="entry name" value="rnpA"/>
    <property type="match status" value="1"/>
</dbReference>
<evidence type="ECO:0000256" key="5">
    <source>
        <dbReference type="ARBA" id="ARBA00022884"/>
    </source>
</evidence>
<dbReference type="EMBL" id="CAFBLT010000001">
    <property type="protein sequence ID" value="CAB4872906.1"/>
    <property type="molecule type" value="Genomic_DNA"/>
</dbReference>
<organism evidence="6">
    <name type="scientific">freshwater metagenome</name>
    <dbReference type="NCBI Taxonomy" id="449393"/>
    <lineage>
        <taxon>unclassified sequences</taxon>
        <taxon>metagenomes</taxon>
        <taxon>ecological metagenomes</taxon>
    </lineage>
</organism>
<protein>
    <submittedName>
        <fullName evidence="6">Unannotated protein</fullName>
    </submittedName>
</protein>
<keyword evidence="4" id="KW-0378">Hydrolase</keyword>
<dbReference type="EMBL" id="CAFABE010000004">
    <property type="protein sequence ID" value="CAB4817052.1"/>
    <property type="molecule type" value="Genomic_DNA"/>
</dbReference>